<dbReference type="InterPro" id="IPR051695">
    <property type="entry name" value="Phosphoglycerate_Mutase"/>
</dbReference>
<evidence type="ECO:0000256" key="1">
    <source>
        <dbReference type="ARBA" id="ARBA00022801"/>
    </source>
</evidence>
<dbReference type="GO" id="GO:0004331">
    <property type="term" value="F:fructose-2,6-bisphosphate 2-phosphatase activity"/>
    <property type="evidence" value="ECO:0007669"/>
    <property type="project" value="TreeGrafter"/>
</dbReference>
<evidence type="ECO:0000313" key="2">
    <source>
        <dbReference type="EMBL" id="KIY63913.1"/>
    </source>
</evidence>
<evidence type="ECO:0000313" key="3">
    <source>
        <dbReference type="Proteomes" id="UP000054007"/>
    </source>
</evidence>
<name>A0A0D7AZW4_9AGAR</name>
<dbReference type="GO" id="GO:0005829">
    <property type="term" value="C:cytosol"/>
    <property type="evidence" value="ECO:0007669"/>
    <property type="project" value="TreeGrafter"/>
</dbReference>
<gene>
    <name evidence="2" type="ORF">CYLTODRAFT_457680</name>
</gene>
<dbReference type="EMBL" id="KN880664">
    <property type="protein sequence ID" value="KIY63913.1"/>
    <property type="molecule type" value="Genomic_DNA"/>
</dbReference>
<dbReference type="STRING" id="1314674.A0A0D7AZW4"/>
<sequence length="216" mass="24300">MARTYFRMNQAKAVGESFSSTKFTSIYTSDLQRAYSTAQAIFERQPAPTPPLVTSELLREQHFGEAEGTSFVKRIFPDVNLSDRSARFPGGESKNDLWERAERVLDEILLPLLDSDTGETSRIAVVSHGLFIKEMIYALIARDLRQHDPITKGLRNTAWARVLVDRKDRGKLLVHLSEFNRHEHLGNVVRQKGGIGSSAHDAKQKSIRDFFGGAKA</sequence>
<dbReference type="SUPFAM" id="SSF53254">
    <property type="entry name" value="Phosphoglycerate mutase-like"/>
    <property type="match status" value="1"/>
</dbReference>
<keyword evidence="1" id="KW-0378">Hydrolase</keyword>
<reference evidence="2 3" key="1">
    <citation type="journal article" date="2015" name="Fungal Genet. Biol.">
        <title>Evolution of novel wood decay mechanisms in Agaricales revealed by the genome sequences of Fistulina hepatica and Cylindrobasidium torrendii.</title>
        <authorList>
            <person name="Floudas D."/>
            <person name="Held B.W."/>
            <person name="Riley R."/>
            <person name="Nagy L.G."/>
            <person name="Koehler G."/>
            <person name="Ransdell A.S."/>
            <person name="Younus H."/>
            <person name="Chow J."/>
            <person name="Chiniquy J."/>
            <person name="Lipzen A."/>
            <person name="Tritt A."/>
            <person name="Sun H."/>
            <person name="Haridas S."/>
            <person name="LaButti K."/>
            <person name="Ohm R.A."/>
            <person name="Kues U."/>
            <person name="Blanchette R.A."/>
            <person name="Grigoriev I.V."/>
            <person name="Minto R.E."/>
            <person name="Hibbett D.S."/>
        </authorList>
    </citation>
    <scope>NUCLEOTIDE SEQUENCE [LARGE SCALE GENOMIC DNA]</scope>
    <source>
        <strain evidence="2 3">FP15055 ss-10</strain>
    </source>
</reference>
<dbReference type="OrthoDB" id="354304at2759"/>
<proteinExistence type="predicted"/>
<organism evidence="2 3">
    <name type="scientific">Cylindrobasidium torrendii FP15055 ss-10</name>
    <dbReference type="NCBI Taxonomy" id="1314674"/>
    <lineage>
        <taxon>Eukaryota</taxon>
        <taxon>Fungi</taxon>
        <taxon>Dikarya</taxon>
        <taxon>Basidiomycota</taxon>
        <taxon>Agaricomycotina</taxon>
        <taxon>Agaricomycetes</taxon>
        <taxon>Agaricomycetidae</taxon>
        <taxon>Agaricales</taxon>
        <taxon>Marasmiineae</taxon>
        <taxon>Physalacriaceae</taxon>
        <taxon>Cylindrobasidium</taxon>
    </lineage>
</organism>
<dbReference type="Gene3D" id="3.40.50.1240">
    <property type="entry name" value="Phosphoglycerate mutase-like"/>
    <property type="match status" value="1"/>
</dbReference>
<dbReference type="InterPro" id="IPR029033">
    <property type="entry name" value="His_PPase_superfam"/>
</dbReference>
<dbReference type="AlphaFoldDB" id="A0A0D7AZW4"/>
<accession>A0A0D7AZW4</accession>
<dbReference type="GO" id="GO:0045820">
    <property type="term" value="P:negative regulation of glycolytic process"/>
    <property type="evidence" value="ECO:0007669"/>
    <property type="project" value="TreeGrafter"/>
</dbReference>
<keyword evidence="3" id="KW-1185">Reference proteome</keyword>
<protein>
    <submittedName>
        <fullName evidence="2">Phosphoglycerate mutase-like protein</fullName>
    </submittedName>
</protein>
<dbReference type="PANTHER" id="PTHR46517:SF1">
    <property type="entry name" value="FRUCTOSE-2,6-BISPHOSPHATASE TIGAR"/>
    <property type="match status" value="1"/>
</dbReference>
<dbReference type="GO" id="GO:0043456">
    <property type="term" value="P:regulation of pentose-phosphate shunt"/>
    <property type="evidence" value="ECO:0007669"/>
    <property type="project" value="TreeGrafter"/>
</dbReference>
<dbReference type="InterPro" id="IPR013078">
    <property type="entry name" value="His_Pase_superF_clade-1"/>
</dbReference>
<dbReference type="Proteomes" id="UP000054007">
    <property type="component" value="Unassembled WGS sequence"/>
</dbReference>
<dbReference type="PANTHER" id="PTHR46517">
    <property type="entry name" value="FRUCTOSE-2,6-BISPHOSPHATASE TIGAR"/>
    <property type="match status" value="1"/>
</dbReference>
<dbReference type="CDD" id="cd07067">
    <property type="entry name" value="HP_PGM_like"/>
    <property type="match status" value="1"/>
</dbReference>
<dbReference type="Pfam" id="PF00300">
    <property type="entry name" value="His_Phos_1"/>
    <property type="match status" value="1"/>
</dbReference>